<organism evidence="1 2">
    <name type="scientific">Halapricum desulfuricans</name>
    <dbReference type="NCBI Taxonomy" id="2841257"/>
    <lineage>
        <taxon>Archaea</taxon>
        <taxon>Methanobacteriati</taxon>
        <taxon>Methanobacteriota</taxon>
        <taxon>Stenosarchaea group</taxon>
        <taxon>Halobacteria</taxon>
        <taxon>Halobacteriales</taxon>
        <taxon>Haloarculaceae</taxon>
        <taxon>Halapricum</taxon>
    </lineage>
</organism>
<gene>
    <name evidence="1" type="primary">nagD</name>
    <name evidence="1" type="ORF">HSEST_3047</name>
</gene>
<dbReference type="PANTHER" id="PTHR19288:SF46">
    <property type="entry name" value="HALOACID DEHALOGENASE-LIKE HYDROLASE DOMAIN-CONTAINING PROTEIN 2"/>
    <property type="match status" value="1"/>
</dbReference>
<geneLocation type="plasmid" evidence="1 2">
    <name>pHSR-Est01</name>
</geneLocation>
<sequence length="260" mass="27937">MTFAGAVVDLDGTVYHDGEPIDGALNGIDRLQSLPDGVLYVSNNPGHSSQQFVDRLTAIGIETQRDRILSSGIVTTEYLASAHSDANVFVVGSAGLREQLQAAGIRCCDDPTVADVFLASWTPEFAYDDLVSALRAFEQEIPFYGTDPDRTFPDGDGRPVPGSGSIIRAIAETTGREPDQIFGKPSDRMIDAITNRLAHPTDEYLLIGDRIDTDITLGERAEMTTVLVETGSNKDTTPNATVEPDFTVDSLGDIGSILDK</sequence>
<evidence type="ECO:0000313" key="1">
    <source>
        <dbReference type="EMBL" id="QSG16311.1"/>
    </source>
</evidence>
<evidence type="ECO:0000313" key="2">
    <source>
        <dbReference type="Proteomes" id="UP000663292"/>
    </source>
</evidence>
<dbReference type="Pfam" id="PF13344">
    <property type="entry name" value="Hydrolase_6"/>
    <property type="match status" value="1"/>
</dbReference>
<dbReference type="PANTHER" id="PTHR19288">
    <property type="entry name" value="4-NITROPHENYLPHOSPHATASE-RELATED"/>
    <property type="match status" value="1"/>
</dbReference>
<reference evidence="1 2" key="1">
    <citation type="submission" date="2020-11" db="EMBL/GenBank/DDBJ databases">
        <title>Carbohydrate-dependent, anaerobic sulfur respiration: A novel catabolism in halophilic archaea.</title>
        <authorList>
            <person name="Sorokin D.Y."/>
            <person name="Messina E."/>
            <person name="Smedile F."/>
            <person name="La Cono V."/>
            <person name="Hallsworth J.E."/>
            <person name="Yakimov M.M."/>
        </authorList>
    </citation>
    <scope>NUCLEOTIDE SEQUENCE [LARGE SCALE GENOMIC DNA]</scope>
    <source>
        <strain evidence="1 2">HSR-Est</strain>
        <plasmid evidence="1 2">pHSR-Est01</plasmid>
    </source>
</reference>
<proteinExistence type="predicted"/>
<protein>
    <submittedName>
        <fullName evidence="1">Phosphatase of the HAD superfamily</fullName>
    </submittedName>
</protein>
<dbReference type="InterPro" id="IPR036412">
    <property type="entry name" value="HAD-like_sf"/>
</dbReference>
<dbReference type="SUPFAM" id="SSF56784">
    <property type="entry name" value="HAD-like"/>
    <property type="match status" value="1"/>
</dbReference>
<dbReference type="GO" id="GO:0016791">
    <property type="term" value="F:phosphatase activity"/>
    <property type="evidence" value="ECO:0007669"/>
    <property type="project" value="TreeGrafter"/>
</dbReference>
<dbReference type="Pfam" id="PF13242">
    <property type="entry name" value="Hydrolase_like"/>
    <property type="match status" value="1"/>
</dbReference>
<dbReference type="NCBIfam" id="TIGR01460">
    <property type="entry name" value="HAD-SF-IIA"/>
    <property type="match status" value="1"/>
</dbReference>
<name>A0A897NVP9_9EURY</name>
<dbReference type="GeneID" id="68859432"/>
<dbReference type="Proteomes" id="UP000663292">
    <property type="component" value="Plasmid pHSR-Est01"/>
</dbReference>
<dbReference type="EMBL" id="CP064792">
    <property type="protein sequence ID" value="QSG16311.1"/>
    <property type="molecule type" value="Genomic_DNA"/>
</dbReference>
<dbReference type="Gene3D" id="3.40.50.1000">
    <property type="entry name" value="HAD superfamily/HAD-like"/>
    <property type="match status" value="2"/>
</dbReference>
<keyword evidence="1" id="KW-0614">Plasmid</keyword>
<dbReference type="AlphaFoldDB" id="A0A897NVP9"/>
<keyword evidence="2" id="KW-1185">Reference proteome</keyword>
<dbReference type="RefSeq" id="WP_229123114.1">
    <property type="nucleotide sequence ID" value="NZ_CP064792.1"/>
</dbReference>
<accession>A0A897NVP9</accession>
<dbReference type="GO" id="GO:0005737">
    <property type="term" value="C:cytoplasm"/>
    <property type="evidence" value="ECO:0007669"/>
    <property type="project" value="TreeGrafter"/>
</dbReference>
<dbReference type="InterPro" id="IPR006357">
    <property type="entry name" value="HAD-SF_hydro_IIA"/>
</dbReference>
<dbReference type="InterPro" id="IPR023214">
    <property type="entry name" value="HAD_sf"/>
</dbReference>